<accession>A0ABY6UCS3</accession>
<feature type="compositionally biased region" description="Basic and acidic residues" evidence="4">
    <location>
        <begin position="13"/>
        <end position="22"/>
    </location>
</feature>
<dbReference type="InterPro" id="IPR036291">
    <property type="entry name" value="NAD(P)-bd_dom_sf"/>
</dbReference>
<dbReference type="InterPro" id="IPR020845">
    <property type="entry name" value="AMP-binding_CS"/>
</dbReference>
<dbReference type="InterPro" id="IPR045851">
    <property type="entry name" value="AMP-bd_C_sf"/>
</dbReference>
<feature type="region of interest" description="Disordered" evidence="4">
    <location>
        <begin position="1"/>
        <end position="22"/>
    </location>
</feature>
<organism evidence="7 8">
    <name type="scientific">Bionectria ochroleuca</name>
    <name type="common">Gliocladium roseum</name>
    <dbReference type="NCBI Taxonomy" id="29856"/>
    <lineage>
        <taxon>Eukaryota</taxon>
        <taxon>Fungi</taxon>
        <taxon>Dikarya</taxon>
        <taxon>Ascomycota</taxon>
        <taxon>Pezizomycotina</taxon>
        <taxon>Sordariomycetes</taxon>
        <taxon>Hypocreomycetidae</taxon>
        <taxon>Hypocreales</taxon>
        <taxon>Bionectriaceae</taxon>
        <taxon>Clonostachys</taxon>
    </lineage>
</organism>
<keyword evidence="3" id="KW-0436">Ligase</keyword>
<dbReference type="SUPFAM" id="SSF56801">
    <property type="entry name" value="Acetyl-CoA synthetase-like"/>
    <property type="match status" value="1"/>
</dbReference>
<evidence type="ECO:0000313" key="7">
    <source>
        <dbReference type="EMBL" id="VUC28956.1"/>
    </source>
</evidence>
<protein>
    <recommendedName>
        <fullName evidence="9">Carrier domain-containing protein</fullName>
    </recommendedName>
</protein>
<evidence type="ECO:0000259" key="5">
    <source>
        <dbReference type="Pfam" id="PF00501"/>
    </source>
</evidence>
<name>A0ABY6UCS3_BIOOC</name>
<feature type="compositionally biased region" description="Polar residues" evidence="4">
    <location>
        <begin position="1"/>
        <end position="11"/>
    </location>
</feature>
<dbReference type="Proteomes" id="UP000766486">
    <property type="component" value="Unassembled WGS sequence"/>
</dbReference>
<feature type="domain" description="Thioester reductase (TE)" evidence="6">
    <location>
        <begin position="874"/>
        <end position="1117"/>
    </location>
</feature>
<gene>
    <name evidence="7" type="ORF">CLO192961_LOCUS248255</name>
</gene>
<dbReference type="CDD" id="cd05918">
    <property type="entry name" value="A_NRPS_SidN3_like"/>
    <property type="match status" value="1"/>
</dbReference>
<dbReference type="Gene3D" id="3.40.50.720">
    <property type="entry name" value="NAD(P)-binding Rossmann-like Domain"/>
    <property type="match status" value="1"/>
</dbReference>
<comment type="caution">
    <text evidence="7">The sequence shown here is derived from an EMBL/GenBank/DDBJ whole genome shotgun (WGS) entry which is preliminary data.</text>
</comment>
<dbReference type="PANTHER" id="PTHR44845:SF4">
    <property type="entry name" value="NONRIBOSOMAL PEPTIDE SYNTHASE INPA"/>
    <property type="match status" value="1"/>
</dbReference>
<evidence type="ECO:0000256" key="4">
    <source>
        <dbReference type="SAM" id="MobiDB-lite"/>
    </source>
</evidence>
<dbReference type="InterPro" id="IPR042099">
    <property type="entry name" value="ANL_N_sf"/>
</dbReference>
<dbReference type="InterPro" id="IPR000873">
    <property type="entry name" value="AMP-dep_synth/lig_dom"/>
</dbReference>
<dbReference type="Gene3D" id="3.40.50.12780">
    <property type="entry name" value="N-terminal domain of ligase-like"/>
    <property type="match status" value="1"/>
</dbReference>
<dbReference type="SUPFAM" id="SSF51735">
    <property type="entry name" value="NAD(P)-binding Rossmann-fold domains"/>
    <property type="match status" value="1"/>
</dbReference>
<dbReference type="Pfam" id="PF00501">
    <property type="entry name" value="AMP-binding"/>
    <property type="match status" value="1"/>
</dbReference>
<evidence type="ECO:0000259" key="6">
    <source>
        <dbReference type="Pfam" id="PF07993"/>
    </source>
</evidence>
<keyword evidence="8" id="KW-1185">Reference proteome</keyword>
<dbReference type="PIRSF" id="PIRSF001617">
    <property type="entry name" value="Alpha-AR"/>
    <property type="match status" value="1"/>
</dbReference>
<reference evidence="7 8" key="1">
    <citation type="submission" date="2019-06" db="EMBL/GenBank/DDBJ databases">
        <authorList>
            <person name="Broberg M."/>
        </authorList>
    </citation>
    <scope>NUCLEOTIDE SEQUENCE [LARGE SCALE GENOMIC DNA]</scope>
</reference>
<dbReference type="InterPro" id="IPR013120">
    <property type="entry name" value="FAR_NAD-bd"/>
</dbReference>
<dbReference type="PROSITE" id="PS00455">
    <property type="entry name" value="AMP_BINDING"/>
    <property type="match status" value="1"/>
</dbReference>
<keyword evidence="1" id="KW-0596">Phosphopantetheine</keyword>
<keyword evidence="2" id="KW-0597">Phosphoprotein</keyword>
<evidence type="ECO:0000256" key="2">
    <source>
        <dbReference type="ARBA" id="ARBA00022553"/>
    </source>
</evidence>
<feature type="domain" description="AMP-dependent synthetase/ligase" evidence="5">
    <location>
        <begin position="244"/>
        <end position="582"/>
    </location>
</feature>
<evidence type="ECO:0000256" key="1">
    <source>
        <dbReference type="ARBA" id="ARBA00022450"/>
    </source>
</evidence>
<dbReference type="Gene3D" id="3.30.300.30">
    <property type="match status" value="1"/>
</dbReference>
<proteinExistence type="predicted"/>
<dbReference type="PANTHER" id="PTHR44845">
    <property type="entry name" value="CARRIER DOMAIN-CONTAINING PROTEIN"/>
    <property type="match status" value="1"/>
</dbReference>
<dbReference type="NCBIfam" id="TIGR01746">
    <property type="entry name" value="Thioester-redct"/>
    <property type="match status" value="1"/>
</dbReference>
<evidence type="ECO:0000256" key="3">
    <source>
        <dbReference type="ARBA" id="ARBA00022598"/>
    </source>
</evidence>
<sequence>MVTNSGKSVQGGSEHREPDAKYDSKHEVLKTFHIDNHAMDKVLAQQNIDFIPLILLVWVTTLYHMTGSADVEFFYAAIHAAKGDSGTSTKRHFRKTLEASTTTQKLLNLIEAELKKATSTESQPESDKGAWKNEITIKIEDGHENNSMNTAQELQTNRMGYIAFVNHGPKSTELSVAAPKEEMLGGSDCLMQIMKGLLEKMTSGNAEEILRMDVTSNQQLDLRKAADMENSSNQSICIHDLVLESAAENPDAMAIAAWDGELTYRELDELSRSWARSISGLNYPPGSHILHQLKQSCSGVVAWIAIIRSGHVCVPVDWKLPSGRIGEIASDTGAQLVISDREPDESDKDKLPRILTPEQLTSLDDEETGCADLPKCDPNSTAVIIHTSGSTGKPKGVVQVHRAISNSLRQVADVLNFGQQTRNLHAASYSFDASLCEVLAPLTAGGCICIPEPGLPLEDFAKHAAELEVNAAQITPSMASLLSPETVPTLRQLALGGERADAEVCKKWFKEVDLKIIYGTTETRVWDSIATFDGANQSPANIGYAIGDPLWVVHPADWKHLSPIGVPGELCVGGHDIAQGYHNLDEKSNDRFKAAAPWLESSNCTSGIYRTGDMAKILADGSIELLGRSDRQIKIRGQRLEPAEVESHLKEGLPDDYSVYVDQIDLNGSKHLAAFVSHHKDSAPEVLPPSESDAVSIDLAPIKAALPSYMVPTHIIHFTAFPRTRTDKLDRPRLLQLASDYLEANQQTATGEELETGDTAARTNATVRTFLQEKTGRDLSELEGKNFVLRDFSLTSIDAPVLARDLRQSAGVDITSSVLLDDRTTINDLVSRASESDDPQSQQRHSSVELSQEVRHWDEKLEAICRAAPSTVLLTGATGFLGTELLRQMLTGESSIRVIALVRGKTIEEARDRVEKAAVEDGWWQASYREQLDIQLGDLASPHLGLDQQYWSRLFGIGSQEALLDFVVHNGARVDWSADYEALRHVNVNSIFEILNAQTASDAPPHVIFVSGGYLPTSNENIDSTKDKLSHMSGYDQTKFVSEQMISHFNELCKNPLQKVSTVKPGYIIGSSRTGRAQEGDAIWRLAKSCTQIGYYSKLDADSWVTVMDVESVASTILAPLTESNSTDRGRNIAITQGTSLRSFWEAFSELGFSLSALPHDEWLRRITASMEKDLRNHPLCPLEEWFKSTSGRIGGEYPERTSTDDGCAQSAIKASISYLLNQDFFSS</sequence>
<dbReference type="InterPro" id="IPR010080">
    <property type="entry name" value="Thioester_reductase-like_dom"/>
</dbReference>
<dbReference type="EMBL" id="CABFNS010000795">
    <property type="protein sequence ID" value="VUC28956.1"/>
    <property type="molecule type" value="Genomic_DNA"/>
</dbReference>
<dbReference type="Pfam" id="PF07993">
    <property type="entry name" value="NAD_binding_4"/>
    <property type="match status" value="1"/>
</dbReference>
<evidence type="ECO:0008006" key="9">
    <source>
        <dbReference type="Google" id="ProtNLM"/>
    </source>
</evidence>
<evidence type="ECO:0000313" key="8">
    <source>
        <dbReference type="Proteomes" id="UP000766486"/>
    </source>
</evidence>